<evidence type="ECO:0008006" key="4">
    <source>
        <dbReference type="Google" id="ProtNLM"/>
    </source>
</evidence>
<dbReference type="PANTHER" id="PTHR12398">
    <property type="entry name" value="PROTEIN PHOSPHATASE INHIBITOR"/>
    <property type="match status" value="1"/>
</dbReference>
<dbReference type="GO" id="GO:0004864">
    <property type="term" value="F:protein phosphatase inhibitor activity"/>
    <property type="evidence" value="ECO:0007669"/>
    <property type="project" value="InterPro"/>
</dbReference>
<dbReference type="InterPro" id="IPR007062">
    <property type="entry name" value="PPI-2"/>
</dbReference>
<dbReference type="AlphaFoldDB" id="A0A8H6F880"/>
<feature type="compositionally biased region" description="Basic and acidic residues" evidence="1">
    <location>
        <begin position="125"/>
        <end position="144"/>
    </location>
</feature>
<feature type="compositionally biased region" description="Acidic residues" evidence="1">
    <location>
        <begin position="188"/>
        <end position="203"/>
    </location>
</feature>
<feature type="compositionally biased region" description="Polar residues" evidence="1">
    <location>
        <begin position="1"/>
        <end position="13"/>
    </location>
</feature>
<feature type="compositionally biased region" description="Polar residues" evidence="1">
    <location>
        <begin position="45"/>
        <end position="75"/>
    </location>
</feature>
<dbReference type="GO" id="GO:0009966">
    <property type="term" value="P:regulation of signal transduction"/>
    <property type="evidence" value="ECO:0007669"/>
    <property type="project" value="InterPro"/>
</dbReference>
<sequence>MTQVSPTMHMSSPPQRPKGILKNSFRRSPPTRPFLPNAPSPEHAVNTSPLTNTLTAQVTSSTPEQDLTLQNTLQNAGHRRNSSLDPRANVSRRQSSNAGLPGSENGDENMRLRWDEANLYLTEQEKSSTMKIDEPKTPYAKRYEPEEDEDEMRTLDAQELKVDELDKIKEGRRALRTKEAEIPGLDIGEPEEDVSLAAGDEDDRIERIRSASGSAERSGSGSLGRSGSLKGEKSVVVDDEAPDGKGHDGIVRHKDFEEMRKKHYEMKDVKGLLGHSAEELEAMDEDEDAPPPVPKLDRTPVNGA</sequence>
<dbReference type="PANTHER" id="PTHR12398:SF20">
    <property type="entry name" value="PROTEIN PHOSPHATASE 1 REGULATORY INHIBITOR SUBUNIT 2"/>
    <property type="match status" value="1"/>
</dbReference>
<feature type="region of interest" description="Disordered" evidence="1">
    <location>
        <begin position="1"/>
        <end position="109"/>
    </location>
</feature>
<accession>A0A8H6F880</accession>
<gene>
    <name evidence="2" type="ORF">HO133_005353</name>
</gene>
<keyword evidence="3" id="KW-1185">Reference proteome</keyword>
<dbReference type="GeneID" id="59333759"/>
<reference evidence="2 3" key="1">
    <citation type="journal article" date="2020" name="Genomics">
        <title>Complete, high-quality genomes from long-read metagenomic sequencing of two wolf lichen thalli reveals enigmatic genome architecture.</title>
        <authorList>
            <person name="McKenzie S.K."/>
            <person name="Walston R.F."/>
            <person name="Allen J.L."/>
        </authorList>
    </citation>
    <scope>NUCLEOTIDE SEQUENCE [LARGE SCALE GENOMIC DNA]</scope>
    <source>
        <strain evidence="2">WasteWater1</strain>
    </source>
</reference>
<dbReference type="Proteomes" id="UP000593566">
    <property type="component" value="Unassembled WGS sequence"/>
</dbReference>
<name>A0A8H6F880_9LECA</name>
<evidence type="ECO:0000313" key="3">
    <source>
        <dbReference type="Proteomes" id="UP000593566"/>
    </source>
</evidence>
<organism evidence="2 3">
    <name type="scientific">Letharia lupina</name>
    <dbReference type="NCBI Taxonomy" id="560253"/>
    <lineage>
        <taxon>Eukaryota</taxon>
        <taxon>Fungi</taxon>
        <taxon>Dikarya</taxon>
        <taxon>Ascomycota</taxon>
        <taxon>Pezizomycotina</taxon>
        <taxon>Lecanoromycetes</taxon>
        <taxon>OSLEUM clade</taxon>
        <taxon>Lecanoromycetidae</taxon>
        <taxon>Lecanorales</taxon>
        <taxon>Lecanorineae</taxon>
        <taxon>Parmeliaceae</taxon>
        <taxon>Letharia</taxon>
    </lineage>
</organism>
<feature type="compositionally biased region" description="Acidic residues" evidence="1">
    <location>
        <begin position="279"/>
        <end position="289"/>
    </location>
</feature>
<protein>
    <recommendedName>
        <fullName evidence="4">Glc8 protein</fullName>
    </recommendedName>
</protein>
<dbReference type="Pfam" id="PF04979">
    <property type="entry name" value="IPP-2"/>
    <property type="match status" value="1"/>
</dbReference>
<evidence type="ECO:0000313" key="2">
    <source>
        <dbReference type="EMBL" id="KAF6218810.1"/>
    </source>
</evidence>
<feature type="region of interest" description="Disordered" evidence="1">
    <location>
        <begin position="177"/>
        <end position="304"/>
    </location>
</feature>
<evidence type="ECO:0000256" key="1">
    <source>
        <dbReference type="SAM" id="MobiDB-lite"/>
    </source>
</evidence>
<proteinExistence type="predicted"/>
<feature type="compositionally biased region" description="Pro residues" evidence="1">
    <location>
        <begin position="30"/>
        <end position="39"/>
    </location>
</feature>
<comment type="caution">
    <text evidence="2">The sequence shown here is derived from an EMBL/GenBank/DDBJ whole genome shotgun (WGS) entry which is preliminary data.</text>
</comment>
<dbReference type="RefSeq" id="XP_037148245.1">
    <property type="nucleotide sequence ID" value="XM_037296263.1"/>
</dbReference>
<feature type="region of interest" description="Disordered" evidence="1">
    <location>
        <begin position="125"/>
        <end position="158"/>
    </location>
</feature>
<dbReference type="EMBL" id="JACCJB010000021">
    <property type="protein sequence ID" value="KAF6218810.1"/>
    <property type="molecule type" value="Genomic_DNA"/>
</dbReference>
<feature type="compositionally biased region" description="Low complexity" evidence="1">
    <location>
        <begin position="210"/>
        <end position="229"/>
    </location>
</feature>
<feature type="compositionally biased region" description="Basic and acidic residues" evidence="1">
    <location>
        <begin position="230"/>
        <end position="270"/>
    </location>
</feature>